<dbReference type="GO" id="GO:0051117">
    <property type="term" value="F:ATPase binding"/>
    <property type="evidence" value="ECO:0007669"/>
    <property type="project" value="TreeGrafter"/>
</dbReference>
<keyword evidence="4 6" id="KW-0720">Serine protease</keyword>
<name>M3F9S7_9ACTN</name>
<dbReference type="InterPro" id="IPR029045">
    <property type="entry name" value="ClpP/crotonase-like_dom_sf"/>
</dbReference>
<dbReference type="Pfam" id="PF00574">
    <property type="entry name" value="CLP_protease"/>
    <property type="match status" value="1"/>
</dbReference>
<comment type="catalytic activity">
    <reaction evidence="5 6 7">
        <text>Hydrolysis of proteins to small peptides in the presence of ATP and magnesium. alpha-casein is the usual test substrate. In the absence of ATP, only oligopeptides shorter than five residues are hydrolyzed (such as succinyl-Leu-Tyr-|-NHMec, and Leu-Tyr-Leu-|-Tyr-Trp, in which cleavage of the -Tyr-|-Leu- and -Tyr-|-Trp bonds also occurs).</text>
        <dbReference type="EC" id="3.4.21.92"/>
    </reaction>
</comment>
<dbReference type="PANTHER" id="PTHR10381:SF26">
    <property type="entry name" value="ATP-DEPENDENT CLP PROTEASE PROTEOLYTIC SUBUNIT-LIKE-RELATED"/>
    <property type="match status" value="1"/>
</dbReference>
<sequence length="218" mass="23573">MLPEFTERTSTGHRTMDPYSKLLEERIVFLGTRIDDTSANDVMAQFMHLEHQAPDRDIALYINSPGGSFSAMTALYDTIRFVTCDVATVCLGQAGSVAAVLLAAGTPGKRSMLPGARVLIHQPALADPIEGQASDLVLQAEELTRNRRSLEEMLVRHTGQSPERIGADIERDKFLDAEAAVAYGLADRVIRSRKTSPTLPSPPPPSSTPPSPPLPGAR</sequence>
<feature type="active site" evidence="6 7">
    <location>
        <position position="121"/>
    </location>
</feature>
<dbReference type="InterPro" id="IPR001907">
    <property type="entry name" value="ClpP"/>
</dbReference>
<evidence type="ECO:0000256" key="4">
    <source>
        <dbReference type="ARBA" id="ARBA00022825"/>
    </source>
</evidence>
<feature type="compositionally biased region" description="Pro residues" evidence="10">
    <location>
        <begin position="199"/>
        <end position="218"/>
    </location>
</feature>
<evidence type="ECO:0000313" key="12">
    <source>
        <dbReference type="Proteomes" id="UP000030760"/>
    </source>
</evidence>
<dbReference type="EMBL" id="KB405056">
    <property type="protein sequence ID" value="EMF58478.1"/>
    <property type="molecule type" value="Genomic_DNA"/>
</dbReference>
<comment type="subcellular location">
    <subcellularLocation>
        <location evidence="6">Cytoplasm</location>
    </subcellularLocation>
</comment>
<comment type="function">
    <text evidence="6">Cleaves peptides in various proteins in a process that requires ATP hydrolysis. Has a chymotrypsin-like activity. Plays a major role in the degradation of misfolded proteins.</text>
</comment>
<keyword evidence="3 6" id="KW-0378">Hydrolase</keyword>
<feature type="coiled-coil region" evidence="9">
    <location>
        <begin position="133"/>
        <end position="160"/>
    </location>
</feature>
<dbReference type="HAMAP" id="MF_00444">
    <property type="entry name" value="ClpP"/>
    <property type="match status" value="1"/>
</dbReference>
<evidence type="ECO:0000256" key="5">
    <source>
        <dbReference type="ARBA" id="ARBA00034021"/>
    </source>
</evidence>
<proteinExistence type="inferred from homology"/>
<dbReference type="GO" id="GO:0004176">
    <property type="term" value="F:ATP-dependent peptidase activity"/>
    <property type="evidence" value="ECO:0007669"/>
    <property type="project" value="InterPro"/>
</dbReference>
<dbReference type="Gene3D" id="3.90.226.10">
    <property type="entry name" value="2-enoyl-CoA Hydratase, Chain A, domain 1"/>
    <property type="match status" value="1"/>
</dbReference>
<evidence type="ECO:0000256" key="10">
    <source>
        <dbReference type="SAM" id="MobiDB-lite"/>
    </source>
</evidence>
<dbReference type="PRINTS" id="PR00127">
    <property type="entry name" value="CLPPROTEASEP"/>
</dbReference>
<dbReference type="FunFam" id="3.90.226.10:FF:000002">
    <property type="entry name" value="ATP-dependent Clp protease proteolytic subunit"/>
    <property type="match status" value="1"/>
</dbReference>
<dbReference type="PROSITE" id="PS00382">
    <property type="entry name" value="CLP_PROTEASE_HIS"/>
    <property type="match status" value="1"/>
</dbReference>
<keyword evidence="6" id="KW-0963">Cytoplasm</keyword>
<evidence type="ECO:0000313" key="11">
    <source>
        <dbReference type="EMBL" id="EMF58478.1"/>
    </source>
</evidence>
<organism evidence="11 12">
    <name type="scientific">Streptomyces bottropensis ATCC 25435</name>
    <dbReference type="NCBI Taxonomy" id="1054862"/>
    <lineage>
        <taxon>Bacteria</taxon>
        <taxon>Bacillati</taxon>
        <taxon>Actinomycetota</taxon>
        <taxon>Actinomycetes</taxon>
        <taxon>Kitasatosporales</taxon>
        <taxon>Streptomycetaceae</taxon>
        <taxon>Streptomyces</taxon>
    </lineage>
</organism>
<keyword evidence="2 6" id="KW-0645">Protease</keyword>
<evidence type="ECO:0000256" key="3">
    <source>
        <dbReference type="ARBA" id="ARBA00022801"/>
    </source>
</evidence>
<keyword evidence="9" id="KW-0175">Coiled coil</keyword>
<feature type="region of interest" description="Disordered" evidence="10">
    <location>
        <begin position="191"/>
        <end position="218"/>
    </location>
</feature>
<dbReference type="NCBIfam" id="NF001368">
    <property type="entry name" value="PRK00277.1"/>
    <property type="match status" value="1"/>
</dbReference>
<reference evidence="12" key="1">
    <citation type="journal article" date="2013" name="Genome Announc.">
        <title>Draft Genome Sequence of Streptomyces bottropensis ATCC 25435, a Bottromycin-Producing Actinomycete.</title>
        <authorList>
            <person name="Zhang H."/>
            <person name="Zhou W."/>
            <person name="Zhuang Y."/>
            <person name="Liang X."/>
            <person name="Liu T."/>
        </authorList>
    </citation>
    <scope>NUCLEOTIDE SEQUENCE [LARGE SCALE GENOMIC DNA]</scope>
    <source>
        <strain evidence="12">ATCC 25435</strain>
    </source>
</reference>
<dbReference type="GO" id="GO:0009368">
    <property type="term" value="C:endopeptidase Clp complex"/>
    <property type="evidence" value="ECO:0007669"/>
    <property type="project" value="TreeGrafter"/>
</dbReference>
<protein>
    <recommendedName>
        <fullName evidence="6 8">ATP-dependent Clp protease proteolytic subunit</fullName>
        <ecNumber evidence="6">3.4.21.92</ecNumber>
    </recommendedName>
    <alternativeName>
        <fullName evidence="6">Endopeptidase Clp</fullName>
    </alternativeName>
</protein>
<evidence type="ECO:0000256" key="6">
    <source>
        <dbReference type="HAMAP-Rule" id="MF_00444"/>
    </source>
</evidence>
<dbReference type="InterPro" id="IPR023562">
    <property type="entry name" value="ClpP/TepA"/>
</dbReference>
<dbReference type="PANTHER" id="PTHR10381">
    <property type="entry name" value="ATP-DEPENDENT CLP PROTEASE PROTEOLYTIC SUBUNIT"/>
    <property type="match status" value="1"/>
</dbReference>
<evidence type="ECO:0000256" key="9">
    <source>
        <dbReference type="SAM" id="Coils"/>
    </source>
</evidence>
<dbReference type="CDD" id="cd07017">
    <property type="entry name" value="S14_ClpP_2"/>
    <property type="match status" value="1"/>
</dbReference>
<feature type="active site" description="Nucleophile" evidence="6">
    <location>
        <position position="96"/>
    </location>
</feature>
<dbReference type="EC" id="3.4.21.92" evidence="6"/>
<accession>M3F9S7</accession>
<evidence type="ECO:0000256" key="8">
    <source>
        <dbReference type="RuleBase" id="RU003567"/>
    </source>
</evidence>
<dbReference type="Proteomes" id="UP000030760">
    <property type="component" value="Unassembled WGS sequence"/>
</dbReference>
<dbReference type="InterPro" id="IPR033135">
    <property type="entry name" value="ClpP_His_AS"/>
</dbReference>
<evidence type="ECO:0000256" key="7">
    <source>
        <dbReference type="PROSITE-ProRule" id="PRU10086"/>
    </source>
</evidence>
<dbReference type="SUPFAM" id="SSF52096">
    <property type="entry name" value="ClpP/crotonase"/>
    <property type="match status" value="1"/>
</dbReference>
<comment type="subunit">
    <text evidence="6">Fourteen ClpP subunits assemble into 2 heptameric rings which stack back to back to give a disk-like structure with a central cavity, resembling the structure of eukaryotic proteasomes.</text>
</comment>
<comment type="similarity">
    <text evidence="1 6 8">Belongs to the peptidase S14 family.</text>
</comment>
<dbReference type="GO" id="GO:0006515">
    <property type="term" value="P:protein quality control for misfolded or incompletely synthesized proteins"/>
    <property type="evidence" value="ECO:0007669"/>
    <property type="project" value="TreeGrafter"/>
</dbReference>
<gene>
    <name evidence="6" type="primary">clpP</name>
    <name evidence="11" type="ORF">SBD_1150</name>
</gene>
<dbReference type="NCBIfam" id="NF009205">
    <property type="entry name" value="PRK12553.1"/>
    <property type="match status" value="1"/>
</dbReference>
<dbReference type="GO" id="GO:0005737">
    <property type="term" value="C:cytoplasm"/>
    <property type="evidence" value="ECO:0007669"/>
    <property type="project" value="UniProtKB-SubCell"/>
</dbReference>
<dbReference type="AlphaFoldDB" id="M3F9S7"/>
<evidence type="ECO:0000256" key="2">
    <source>
        <dbReference type="ARBA" id="ARBA00022670"/>
    </source>
</evidence>
<dbReference type="GO" id="GO:0004252">
    <property type="term" value="F:serine-type endopeptidase activity"/>
    <property type="evidence" value="ECO:0007669"/>
    <property type="project" value="UniProtKB-UniRule"/>
</dbReference>
<evidence type="ECO:0000256" key="1">
    <source>
        <dbReference type="ARBA" id="ARBA00007039"/>
    </source>
</evidence>